<organism evidence="2 3">
    <name type="scientific">Fasciolopsis buskii</name>
    <dbReference type="NCBI Taxonomy" id="27845"/>
    <lineage>
        <taxon>Eukaryota</taxon>
        <taxon>Metazoa</taxon>
        <taxon>Spiralia</taxon>
        <taxon>Lophotrochozoa</taxon>
        <taxon>Platyhelminthes</taxon>
        <taxon>Trematoda</taxon>
        <taxon>Digenea</taxon>
        <taxon>Plagiorchiida</taxon>
        <taxon>Echinostomata</taxon>
        <taxon>Echinostomatoidea</taxon>
        <taxon>Fasciolidae</taxon>
        <taxon>Fasciolopsis</taxon>
    </lineage>
</organism>
<evidence type="ECO:0000256" key="1">
    <source>
        <dbReference type="SAM" id="Phobius"/>
    </source>
</evidence>
<keyword evidence="1" id="KW-0812">Transmembrane</keyword>
<dbReference type="PANTHER" id="PTHR46768">
    <property type="entry name" value="TWO PORE CALCIUM CHANNEL PROTEIN 2"/>
    <property type="match status" value="1"/>
</dbReference>
<protein>
    <submittedName>
        <fullName evidence="2">Two-pore calcium channel protein 2 (Voltage-dependent calcium channel protein TPC2)</fullName>
    </submittedName>
</protein>
<keyword evidence="3" id="KW-1185">Reference proteome</keyword>
<dbReference type="Gene3D" id="1.10.287.70">
    <property type="match status" value="1"/>
</dbReference>
<evidence type="ECO:0000313" key="3">
    <source>
        <dbReference type="Proteomes" id="UP000728185"/>
    </source>
</evidence>
<dbReference type="Proteomes" id="UP000728185">
    <property type="component" value="Unassembled WGS sequence"/>
</dbReference>
<dbReference type="GO" id="GO:0019722">
    <property type="term" value="P:calcium-mediated signaling"/>
    <property type="evidence" value="ECO:0007669"/>
    <property type="project" value="TreeGrafter"/>
</dbReference>
<gene>
    <name evidence="2" type="ORF">FBUS_05458</name>
</gene>
<feature type="transmembrane region" description="Helical" evidence="1">
    <location>
        <begin position="39"/>
        <end position="57"/>
    </location>
</feature>
<evidence type="ECO:0000313" key="2">
    <source>
        <dbReference type="EMBL" id="KAA0190394.1"/>
    </source>
</evidence>
<dbReference type="GO" id="GO:0097682">
    <property type="term" value="F:intracellularly phosphatidylinositol-3,5-bisphosphate-gated monatomic cation channel activity"/>
    <property type="evidence" value="ECO:0007669"/>
    <property type="project" value="TreeGrafter"/>
</dbReference>
<dbReference type="GO" id="GO:0022832">
    <property type="term" value="F:voltage-gated channel activity"/>
    <property type="evidence" value="ECO:0007669"/>
    <property type="project" value="InterPro"/>
</dbReference>
<feature type="transmembrane region" description="Helical" evidence="1">
    <location>
        <begin position="405"/>
        <end position="424"/>
    </location>
</feature>
<keyword evidence="1" id="KW-1133">Transmembrane helix</keyword>
<dbReference type="EMBL" id="LUCM01007123">
    <property type="protein sequence ID" value="KAA0190394.1"/>
    <property type="molecule type" value="Genomic_DNA"/>
</dbReference>
<dbReference type="GO" id="GO:0075509">
    <property type="term" value="P:endocytosis involved in viral entry into host cell"/>
    <property type="evidence" value="ECO:0007669"/>
    <property type="project" value="TreeGrafter"/>
</dbReference>
<proteinExistence type="predicted"/>
<name>A0A8E0RVH2_9TREM</name>
<dbReference type="PANTHER" id="PTHR46768:SF1">
    <property type="entry name" value="TWO PORE CHANNEL PROTEIN 2"/>
    <property type="match status" value="1"/>
</dbReference>
<dbReference type="OrthoDB" id="416585at2759"/>
<comment type="caution">
    <text evidence="2">The sequence shown here is derived from an EMBL/GenBank/DDBJ whole genome shotgun (WGS) entry which is preliminary data.</text>
</comment>
<dbReference type="GO" id="GO:0015280">
    <property type="term" value="F:ligand-gated sodium channel activity"/>
    <property type="evidence" value="ECO:0007669"/>
    <property type="project" value="TreeGrafter"/>
</dbReference>
<reference evidence="2" key="1">
    <citation type="submission" date="2019-05" db="EMBL/GenBank/DDBJ databases">
        <title>Annotation for the trematode Fasciolopsis buski.</title>
        <authorList>
            <person name="Choi Y.-J."/>
        </authorList>
    </citation>
    <scope>NUCLEOTIDE SEQUENCE</scope>
    <source>
        <strain evidence="2">HT</strain>
        <tissue evidence="2">Whole worm</tissue>
    </source>
</reference>
<dbReference type="AlphaFoldDB" id="A0A8E0RVH2"/>
<dbReference type="InterPro" id="IPR028798">
    <property type="entry name" value="TPC2"/>
</dbReference>
<accession>A0A8E0RVH2</accession>
<keyword evidence="1" id="KW-0472">Membrane</keyword>
<feature type="transmembrane region" description="Helical" evidence="1">
    <location>
        <begin position="375"/>
        <end position="393"/>
    </location>
</feature>
<sequence length="477" mass="55001">MYGFINLKYVSLFAESDLTASQFMELFRAVDQNRPPCEVSAFLLLLLMFIIISFTFYPESRANFYLSDQSSFSYCESPLRTVSSGYARWFQGWIISSSFSKLSIAVSFLNIVSLAVDLSERATTSVRVGGEMRVSCPSIPNEVRIRCIPFVLLSCERTKWKIRSFHSQSSDIPWYLIVLLLSVSDYQLVLCHILRCRASLFDLGVWSTNILLKNWEYFWSDHSLSFIGTLLFSQSYRIGILHRPDPKLLECNVILMLFFDHSFGFRFLIFTIESGHETVLNITLWDVVRLTNILLLTRAVRIVHLFTWTRLVAGVLRDLPRNLTPVLGILATAYYVYALLGMNLFREAIRFNPNDTARYECGTYQQLEYWPSSLVLLWDLMVVNNWFIIVNAYREAVGLWVHVYMISWWLLAPVGLLSLVTAFVIEVRSFPPNAFSIVSIFIARCLASEMGNLYDASHHRILPKSVHTVQISTLYRS</sequence>
<dbReference type="GO" id="GO:0005765">
    <property type="term" value="C:lysosomal membrane"/>
    <property type="evidence" value="ECO:0007669"/>
    <property type="project" value="InterPro"/>
</dbReference>
<feature type="transmembrane region" description="Helical" evidence="1">
    <location>
        <begin position="325"/>
        <end position="345"/>
    </location>
</feature>